<keyword evidence="3" id="KW-1185">Reference proteome</keyword>
<gene>
    <name evidence="2" type="ORF">BZK31_03410</name>
</gene>
<dbReference type="STRING" id="1958950.BZK31_03410"/>
<dbReference type="OrthoDB" id="9802640at2"/>
<comment type="caution">
    <text evidence="2">The sequence shown here is derived from an EMBL/GenBank/DDBJ whole genome shotgun (WGS) entry which is preliminary data.</text>
</comment>
<dbReference type="Proteomes" id="UP000192815">
    <property type="component" value="Unassembled WGS sequence"/>
</dbReference>
<evidence type="ECO:0000259" key="1">
    <source>
        <dbReference type="SMART" id="SM00507"/>
    </source>
</evidence>
<sequence>MSVEEDFHHQMLDIYQHAGTEVGYWANYFLRGVKKHGGLNYARTALEKRKNDSIQKGFQALVDAGRVDISMESLVVRPEFASLFTDVEIAEARARLDGIAPYARRERVPADKVFPDELPPGPPYIEGAIRQVTVNLYERNAKAREECLSKHGYDCAVCTMNFEKLYGEIGKKFIHVHHKKPLATIREEYELNARKDLVPVCPNCHAMLHTSNPPLSVSELQEKMRAQAALQL</sequence>
<evidence type="ECO:0000313" key="2">
    <source>
        <dbReference type="EMBL" id="ORC61369.1"/>
    </source>
</evidence>
<evidence type="ECO:0000313" key="3">
    <source>
        <dbReference type="Proteomes" id="UP000192815"/>
    </source>
</evidence>
<accession>A0A1X0NB32</accession>
<dbReference type="InterPro" id="IPR003615">
    <property type="entry name" value="HNH_nuc"/>
</dbReference>
<name>A0A1X0NB32_9PSED</name>
<protein>
    <recommendedName>
        <fullName evidence="1">HNH nuclease domain-containing protein</fullName>
    </recommendedName>
</protein>
<dbReference type="EMBL" id="MUIO01000010">
    <property type="protein sequence ID" value="ORC61369.1"/>
    <property type="molecule type" value="Genomic_DNA"/>
</dbReference>
<proteinExistence type="predicted"/>
<dbReference type="RefSeq" id="WP_083181257.1">
    <property type="nucleotide sequence ID" value="NZ_CBCRZR010000003.1"/>
</dbReference>
<organism evidence="2 3">
    <name type="scientific">Pseudomonas floridensis</name>
    <dbReference type="NCBI Taxonomy" id="1958950"/>
    <lineage>
        <taxon>Bacteria</taxon>
        <taxon>Pseudomonadati</taxon>
        <taxon>Pseudomonadota</taxon>
        <taxon>Gammaproteobacteria</taxon>
        <taxon>Pseudomonadales</taxon>
        <taxon>Pseudomonadaceae</taxon>
        <taxon>Pseudomonas</taxon>
    </lineage>
</organism>
<feature type="domain" description="HNH nuclease" evidence="1">
    <location>
        <begin position="142"/>
        <end position="206"/>
    </location>
</feature>
<dbReference type="AlphaFoldDB" id="A0A1X0NB32"/>
<reference evidence="3" key="1">
    <citation type="submission" date="2017-02" db="EMBL/GenBank/DDBJ databases">
        <title>Pseudomonas floridae sp. nov., a novel pathogenic bacterial species isolated from tomato.</title>
        <authorList>
            <person name="Timilsina S."/>
            <person name="Vallad G.E."/>
            <person name="Jones J.B."/>
        </authorList>
    </citation>
    <scope>NUCLEOTIDE SEQUENCE [LARGE SCALE GENOMIC DNA]</scope>
    <source>
        <strain evidence="3">GEV388</strain>
    </source>
</reference>
<dbReference type="SMART" id="SM00507">
    <property type="entry name" value="HNHc"/>
    <property type="match status" value="1"/>
</dbReference>
<dbReference type="CDD" id="cd00085">
    <property type="entry name" value="HNHc"/>
    <property type="match status" value="1"/>
</dbReference>